<dbReference type="AlphaFoldDB" id="A0A5N1JE86"/>
<evidence type="ECO:0000313" key="1">
    <source>
        <dbReference type="EMBL" id="KAA9353425.1"/>
    </source>
</evidence>
<protein>
    <submittedName>
        <fullName evidence="1">Uncharacterized protein</fullName>
    </submittedName>
</protein>
<organism evidence="1 2">
    <name type="scientific">Larkinella humicola</name>
    <dbReference type="NCBI Taxonomy" id="2607654"/>
    <lineage>
        <taxon>Bacteria</taxon>
        <taxon>Pseudomonadati</taxon>
        <taxon>Bacteroidota</taxon>
        <taxon>Cytophagia</taxon>
        <taxon>Cytophagales</taxon>
        <taxon>Spirosomataceae</taxon>
        <taxon>Larkinella</taxon>
    </lineage>
</organism>
<proteinExistence type="predicted"/>
<gene>
    <name evidence="1" type="ORF">F0P93_12310</name>
</gene>
<dbReference type="Proteomes" id="UP000326344">
    <property type="component" value="Unassembled WGS sequence"/>
</dbReference>
<accession>A0A5N1JE86</accession>
<dbReference type="RefSeq" id="WP_150876723.1">
    <property type="nucleotide sequence ID" value="NZ_VTWS01000003.1"/>
</dbReference>
<keyword evidence="2" id="KW-1185">Reference proteome</keyword>
<sequence length="88" mass="9292">MRLTSTVSGLSLLVWGLLCGQTILLAIVQTMNDKAVCPVDHGLLCDVYMGIPSHEKRGKMVDSSPPRGASATAEKVAPGTIVKILKMA</sequence>
<reference evidence="1 2" key="1">
    <citation type="submission" date="2019-09" db="EMBL/GenBank/DDBJ databases">
        <title>Genome Sequence of Larkinella sp MA1.</title>
        <authorList>
            <person name="Srinivasan S."/>
        </authorList>
    </citation>
    <scope>NUCLEOTIDE SEQUENCE [LARGE SCALE GENOMIC DNA]</scope>
    <source>
        <strain evidence="1 2">MA1</strain>
    </source>
</reference>
<name>A0A5N1JE86_9BACT</name>
<dbReference type="EMBL" id="VTWS01000003">
    <property type="protein sequence ID" value="KAA9353425.1"/>
    <property type="molecule type" value="Genomic_DNA"/>
</dbReference>
<comment type="caution">
    <text evidence="1">The sequence shown here is derived from an EMBL/GenBank/DDBJ whole genome shotgun (WGS) entry which is preliminary data.</text>
</comment>
<evidence type="ECO:0000313" key="2">
    <source>
        <dbReference type="Proteomes" id="UP000326344"/>
    </source>
</evidence>